<evidence type="ECO:0008006" key="3">
    <source>
        <dbReference type="Google" id="ProtNLM"/>
    </source>
</evidence>
<dbReference type="InterPro" id="IPR050261">
    <property type="entry name" value="FrsA_esterase"/>
</dbReference>
<dbReference type="InterPro" id="IPR029058">
    <property type="entry name" value="AB_hydrolase_fold"/>
</dbReference>
<dbReference type="Pfam" id="PF12715">
    <property type="entry name" value="Abhydrolase_7"/>
    <property type="match status" value="1"/>
</dbReference>
<sequence>MAEFLNSMEWYYLAEEKETVPSLSFKGRSKEDFERWHRELKEKLLELLGDFPKKVPLRPDKLGEEDCGDFIREKYTIATEKHMRLPLYLLKPKVSSEKRLPAILCCHGHGPFGKDSVAGVTFGQAERKKDIREHNYNYGEQMAKRGYITICPDFRPFGERVAYTEPYPNRDKCNVYFIKGLLLGQVLLARNIHDGMCVLDFLLTQKEVDPERIGCMGLSFGGTMTTYISALDERIKAADIICYLTTTRHYAIETANFCGSQFVPYLYRYADVADIAGLIAPRPLLVESGVNDTCFKFDSARKAHEHLKRIYEAAGAGDKLEFDIFLGEHSFSGKKAFSFFDKYLKG</sequence>
<protein>
    <recommendedName>
        <fullName evidence="3">Acetylxylan esterase</fullName>
    </recommendedName>
</protein>
<dbReference type="Gene3D" id="3.40.50.1820">
    <property type="entry name" value="alpha/beta hydrolase"/>
    <property type="match status" value="1"/>
</dbReference>
<accession>A0A497E3A1</accession>
<gene>
    <name evidence="1" type="ORF">DRJ00_06240</name>
</gene>
<dbReference type="AlphaFoldDB" id="A0A497E3A1"/>
<dbReference type="EMBL" id="QMPZ01000096">
    <property type="protein sequence ID" value="RLE08459.1"/>
    <property type="molecule type" value="Genomic_DNA"/>
</dbReference>
<reference evidence="1 2" key="1">
    <citation type="submission" date="2018-06" db="EMBL/GenBank/DDBJ databases">
        <title>Extensive metabolic versatility and redundancy in microbially diverse, dynamic hydrothermal sediments.</title>
        <authorList>
            <person name="Dombrowski N."/>
            <person name="Teske A."/>
            <person name="Baker B.J."/>
        </authorList>
    </citation>
    <scope>NUCLEOTIDE SEQUENCE [LARGE SCALE GENOMIC DNA]</scope>
    <source>
        <strain evidence="1">B47_G16</strain>
    </source>
</reference>
<name>A0A497E3A1_UNCAE</name>
<dbReference type="SUPFAM" id="SSF53474">
    <property type="entry name" value="alpha/beta-Hydrolases"/>
    <property type="match status" value="1"/>
</dbReference>
<proteinExistence type="predicted"/>
<evidence type="ECO:0000313" key="2">
    <source>
        <dbReference type="Proteomes" id="UP000279422"/>
    </source>
</evidence>
<comment type="caution">
    <text evidence="1">The sequence shown here is derived from an EMBL/GenBank/DDBJ whole genome shotgun (WGS) entry which is preliminary data.</text>
</comment>
<evidence type="ECO:0000313" key="1">
    <source>
        <dbReference type="EMBL" id="RLE08459.1"/>
    </source>
</evidence>
<dbReference type="PANTHER" id="PTHR22946">
    <property type="entry name" value="DIENELACTONE HYDROLASE DOMAIN-CONTAINING PROTEIN-RELATED"/>
    <property type="match status" value="1"/>
</dbReference>
<dbReference type="InterPro" id="IPR025890">
    <property type="entry name" value="Abhydrolase_bac"/>
</dbReference>
<organism evidence="1 2">
    <name type="scientific">Aerophobetes bacterium</name>
    <dbReference type="NCBI Taxonomy" id="2030807"/>
    <lineage>
        <taxon>Bacteria</taxon>
        <taxon>Candidatus Aerophobota</taxon>
    </lineage>
</organism>
<dbReference type="Proteomes" id="UP000279422">
    <property type="component" value="Unassembled WGS sequence"/>
</dbReference>